<name>A0A7R9A124_9CRUS</name>
<dbReference type="PANTHER" id="PTHR12874:SF29">
    <property type="entry name" value="F-BOX ONLY PROTEIN 9"/>
    <property type="match status" value="1"/>
</dbReference>
<evidence type="ECO:0000313" key="6">
    <source>
        <dbReference type="Proteomes" id="UP000677054"/>
    </source>
</evidence>
<dbReference type="Pfam" id="PF19270">
    <property type="entry name" value="FBO_C"/>
    <property type="match status" value="1"/>
</dbReference>
<dbReference type="PANTHER" id="PTHR12874">
    <property type="entry name" value="F-BOX ONLY PROTEIN 48-RELATED"/>
    <property type="match status" value="1"/>
</dbReference>
<feature type="domain" description="F-box protein Hrt3/FBXO9 C-terminal" evidence="4">
    <location>
        <begin position="203"/>
        <end position="313"/>
    </location>
</feature>
<dbReference type="InterPro" id="IPR019734">
    <property type="entry name" value="TPR_rpt"/>
</dbReference>
<dbReference type="EMBL" id="CAJPEV010000478">
    <property type="protein sequence ID" value="CAG0885684.1"/>
    <property type="molecule type" value="Genomic_DNA"/>
</dbReference>
<keyword evidence="6" id="KW-1185">Reference proteome</keyword>
<dbReference type="OrthoDB" id="2117972at2759"/>
<feature type="region of interest" description="Disordered" evidence="3">
    <location>
        <begin position="1"/>
        <end position="48"/>
    </location>
</feature>
<evidence type="ECO:0000256" key="3">
    <source>
        <dbReference type="SAM" id="MobiDB-lite"/>
    </source>
</evidence>
<protein>
    <recommendedName>
        <fullName evidence="4">F-box protein Hrt3/FBXO9 C-terminal domain-containing protein</fullName>
    </recommendedName>
</protein>
<dbReference type="SMART" id="SM00028">
    <property type="entry name" value="TPR"/>
    <property type="match status" value="1"/>
</dbReference>
<dbReference type="InterPro" id="IPR011990">
    <property type="entry name" value="TPR-like_helical_dom_sf"/>
</dbReference>
<evidence type="ECO:0000259" key="4">
    <source>
        <dbReference type="Pfam" id="PF19270"/>
    </source>
</evidence>
<dbReference type="PROSITE" id="PS50005">
    <property type="entry name" value="TPR"/>
    <property type="match status" value="1"/>
</dbReference>
<proteinExistence type="predicted"/>
<evidence type="ECO:0000256" key="1">
    <source>
        <dbReference type="ARBA" id="ARBA00022786"/>
    </source>
</evidence>
<feature type="repeat" description="TPR" evidence="2">
    <location>
        <begin position="87"/>
        <end position="120"/>
    </location>
</feature>
<dbReference type="InterPro" id="IPR045464">
    <property type="entry name" value="Hrt3/FBXO9_C"/>
</dbReference>
<reference evidence="5" key="1">
    <citation type="submission" date="2020-11" db="EMBL/GenBank/DDBJ databases">
        <authorList>
            <person name="Tran Van P."/>
        </authorList>
    </citation>
    <scope>NUCLEOTIDE SEQUENCE</scope>
</reference>
<accession>A0A7R9A124</accession>
<sequence length="394" mass="45254">MEGSGNHGSVERGSNGEGRCGNDKDGDSDEDDDSSSSSESSSSLAYGHQTDNFLEEFRAKWRLELAGKVQNKRDDGTHQEDSVAARAADLYEAGIEAEKNGDMHEAINLYRRAVRLDPDIECKVTTSLQTKNHGAYSPDPLPSPDGDGSDNLLLQECHIGGVEEDEPDLMIRFQRAFTRDGIQCLCEPLHDNPTGTLWQRGYTTWREMFIEEPRPHFHGCYISKTSYVRHGENSFQDQFYRPWHLVHYFRYLRFFPEGAVLMLTTPDDPLQSLPNLRSRKARPPVLVGRYKLVGGNRLVVVLQRKEEPTIIGRYKRSRKTPSETKELIYHADLEIQNYKEKLHFQLMWIRYSICIRRGNQQEMENDFDLSPTNFPPFWFSRVKSYSSSTTSSLE</sequence>
<dbReference type="GO" id="GO:0019005">
    <property type="term" value="C:SCF ubiquitin ligase complex"/>
    <property type="evidence" value="ECO:0007669"/>
    <property type="project" value="TreeGrafter"/>
</dbReference>
<organism evidence="5">
    <name type="scientific">Darwinula stevensoni</name>
    <dbReference type="NCBI Taxonomy" id="69355"/>
    <lineage>
        <taxon>Eukaryota</taxon>
        <taxon>Metazoa</taxon>
        <taxon>Ecdysozoa</taxon>
        <taxon>Arthropoda</taxon>
        <taxon>Crustacea</taxon>
        <taxon>Oligostraca</taxon>
        <taxon>Ostracoda</taxon>
        <taxon>Podocopa</taxon>
        <taxon>Podocopida</taxon>
        <taxon>Darwinulocopina</taxon>
        <taxon>Darwinuloidea</taxon>
        <taxon>Darwinulidae</taxon>
        <taxon>Darwinula</taxon>
    </lineage>
</organism>
<evidence type="ECO:0000256" key="2">
    <source>
        <dbReference type="PROSITE-ProRule" id="PRU00339"/>
    </source>
</evidence>
<dbReference type="AlphaFoldDB" id="A0A7R9A124"/>
<evidence type="ECO:0000313" key="5">
    <source>
        <dbReference type="EMBL" id="CAD7243685.1"/>
    </source>
</evidence>
<dbReference type="Gene3D" id="1.25.40.10">
    <property type="entry name" value="Tetratricopeptide repeat domain"/>
    <property type="match status" value="1"/>
</dbReference>
<dbReference type="GO" id="GO:0005737">
    <property type="term" value="C:cytoplasm"/>
    <property type="evidence" value="ECO:0007669"/>
    <property type="project" value="TreeGrafter"/>
</dbReference>
<dbReference type="Proteomes" id="UP000677054">
    <property type="component" value="Unassembled WGS sequence"/>
</dbReference>
<dbReference type="EMBL" id="LR899995">
    <property type="protein sequence ID" value="CAD7243685.1"/>
    <property type="molecule type" value="Genomic_DNA"/>
</dbReference>
<gene>
    <name evidence="5" type="ORF">DSTB1V02_LOCUS3599</name>
</gene>
<dbReference type="GO" id="GO:0031146">
    <property type="term" value="P:SCF-dependent proteasomal ubiquitin-dependent protein catabolic process"/>
    <property type="evidence" value="ECO:0007669"/>
    <property type="project" value="TreeGrafter"/>
</dbReference>
<keyword evidence="2" id="KW-0802">TPR repeat</keyword>
<keyword evidence="1" id="KW-0833">Ubl conjugation pathway</keyword>